<dbReference type="InterPro" id="IPR052365">
    <property type="entry name" value="THEM4/THEM5_acyl-CoA_thioest"/>
</dbReference>
<protein>
    <recommendedName>
        <fullName evidence="17">Acyl-coenzyme A thioesterase THEM4</fullName>
        <ecNumber evidence="16">3.1.2.2</ecNumber>
    </recommendedName>
    <alternativeName>
        <fullName evidence="18">Thioesterase superfamily member 4</fullName>
    </alternativeName>
</protein>
<evidence type="ECO:0000256" key="18">
    <source>
        <dbReference type="ARBA" id="ARBA00043210"/>
    </source>
</evidence>
<reference evidence="25 26" key="1">
    <citation type="submission" date="2018-08" db="EMBL/GenBank/DDBJ databases">
        <title>Genomic Encyclopedia of Archaeal and Bacterial Type Strains, Phase II (KMG-II): from individual species to whole genera.</title>
        <authorList>
            <person name="Goeker M."/>
        </authorList>
    </citation>
    <scope>NUCLEOTIDE SEQUENCE [LARGE SCALE GENOMIC DNA]</scope>
    <source>
        <strain evidence="25 26">DSM 17099</strain>
    </source>
</reference>
<name>A0A3D9XWI1_PARVE</name>
<comment type="catalytic activity">
    <reaction evidence="23">
        <text>tetradecanoyl-CoA + H2O = tetradecanoate + CoA + H(+)</text>
        <dbReference type="Rhea" id="RHEA:40119"/>
        <dbReference type="ChEBI" id="CHEBI:15377"/>
        <dbReference type="ChEBI" id="CHEBI:15378"/>
        <dbReference type="ChEBI" id="CHEBI:30807"/>
        <dbReference type="ChEBI" id="CHEBI:57287"/>
        <dbReference type="ChEBI" id="CHEBI:57385"/>
    </reaction>
    <physiologicalReaction direction="left-to-right" evidence="23">
        <dbReference type="Rhea" id="RHEA:40120"/>
    </physiologicalReaction>
</comment>
<keyword evidence="10" id="KW-0443">Lipid metabolism</keyword>
<comment type="caution">
    <text evidence="25">The sequence shown here is derived from an EMBL/GenBank/DDBJ whole genome shotgun (WGS) entry which is preliminary data.</text>
</comment>
<evidence type="ECO:0000256" key="19">
    <source>
        <dbReference type="ARBA" id="ARBA00047588"/>
    </source>
</evidence>
<comment type="catalytic activity">
    <reaction evidence="13">
        <text>(5Z,8Z,11Z,14Z)-eicosatetraenoyl-CoA + H2O = (5Z,8Z,11Z,14Z)-eicosatetraenoate + CoA + H(+)</text>
        <dbReference type="Rhea" id="RHEA:40151"/>
        <dbReference type="ChEBI" id="CHEBI:15377"/>
        <dbReference type="ChEBI" id="CHEBI:15378"/>
        <dbReference type="ChEBI" id="CHEBI:32395"/>
        <dbReference type="ChEBI" id="CHEBI:57287"/>
        <dbReference type="ChEBI" id="CHEBI:57368"/>
    </reaction>
    <physiologicalReaction direction="left-to-right" evidence="13">
        <dbReference type="Rhea" id="RHEA:40152"/>
    </physiologicalReaction>
</comment>
<dbReference type="GO" id="GO:0016790">
    <property type="term" value="F:thiolester hydrolase activity"/>
    <property type="evidence" value="ECO:0007669"/>
    <property type="project" value="UniProtKB-ARBA"/>
</dbReference>
<proteinExistence type="inferred from homology"/>
<keyword evidence="4" id="KW-1003">Cell membrane</keyword>
<dbReference type="PANTHER" id="PTHR12418:SF19">
    <property type="entry name" value="ACYL-COENZYME A THIOESTERASE THEM4"/>
    <property type="match status" value="1"/>
</dbReference>
<dbReference type="Pfam" id="PF03061">
    <property type="entry name" value="4HBT"/>
    <property type="match status" value="1"/>
</dbReference>
<dbReference type="GO" id="GO:0005737">
    <property type="term" value="C:cytoplasm"/>
    <property type="evidence" value="ECO:0007669"/>
    <property type="project" value="UniProtKB-SubCell"/>
</dbReference>
<dbReference type="GO" id="GO:0016020">
    <property type="term" value="C:membrane"/>
    <property type="evidence" value="ECO:0007669"/>
    <property type="project" value="UniProtKB-SubCell"/>
</dbReference>
<evidence type="ECO:0000256" key="15">
    <source>
        <dbReference type="ARBA" id="ARBA00038456"/>
    </source>
</evidence>
<evidence type="ECO:0000256" key="21">
    <source>
        <dbReference type="ARBA" id="ARBA00047969"/>
    </source>
</evidence>
<keyword evidence="5" id="KW-0963">Cytoplasm</keyword>
<keyword evidence="11" id="KW-0472">Membrane</keyword>
<gene>
    <name evidence="25" type="ORF">BDD41_1087</name>
</gene>
<dbReference type="InterPro" id="IPR029069">
    <property type="entry name" value="HotDog_dom_sf"/>
</dbReference>
<dbReference type="PANTHER" id="PTHR12418">
    <property type="entry name" value="ACYL-COENZYME A THIOESTERASE THEM4"/>
    <property type="match status" value="1"/>
</dbReference>
<evidence type="ECO:0000256" key="8">
    <source>
        <dbReference type="ARBA" id="ARBA00022832"/>
    </source>
</evidence>
<feature type="domain" description="Thioesterase" evidence="24">
    <location>
        <begin position="53"/>
        <end position="138"/>
    </location>
</feature>
<keyword evidence="12" id="KW-0966">Cell projection</keyword>
<dbReference type="Proteomes" id="UP000256941">
    <property type="component" value="Unassembled WGS sequence"/>
</dbReference>
<evidence type="ECO:0000256" key="13">
    <source>
        <dbReference type="ARBA" id="ARBA00035852"/>
    </source>
</evidence>
<evidence type="ECO:0000256" key="6">
    <source>
        <dbReference type="ARBA" id="ARBA00022703"/>
    </source>
</evidence>
<evidence type="ECO:0000256" key="10">
    <source>
        <dbReference type="ARBA" id="ARBA00023098"/>
    </source>
</evidence>
<evidence type="ECO:0000256" key="1">
    <source>
        <dbReference type="ARBA" id="ARBA00004170"/>
    </source>
</evidence>
<dbReference type="GO" id="GO:0006631">
    <property type="term" value="P:fatty acid metabolic process"/>
    <property type="evidence" value="ECO:0007669"/>
    <property type="project" value="UniProtKB-KW"/>
</dbReference>
<comment type="subcellular location">
    <subcellularLocation>
        <location evidence="3">Cell projection</location>
        <location evidence="3">Ruffle membrane</location>
    </subcellularLocation>
    <subcellularLocation>
        <location evidence="2">Cytoplasm</location>
    </subcellularLocation>
    <subcellularLocation>
        <location evidence="1">Membrane</location>
        <topology evidence="1">Peripheral membrane protein</topology>
    </subcellularLocation>
</comment>
<evidence type="ECO:0000256" key="9">
    <source>
        <dbReference type="ARBA" id="ARBA00022946"/>
    </source>
</evidence>
<dbReference type="AlphaFoldDB" id="A0A3D9XWI1"/>
<keyword evidence="8" id="KW-0276">Fatty acid metabolism</keyword>
<evidence type="ECO:0000256" key="17">
    <source>
        <dbReference type="ARBA" id="ARBA00040123"/>
    </source>
</evidence>
<evidence type="ECO:0000256" key="7">
    <source>
        <dbReference type="ARBA" id="ARBA00022801"/>
    </source>
</evidence>
<evidence type="ECO:0000259" key="24">
    <source>
        <dbReference type="Pfam" id="PF03061"/>
    </source>
</evidence>
<evidence type="ECO:0000256" key="11">
    <source>
        <dbReference type="ARBA" id="ARBA00023136"/>
    </source>
</evidence>
<accession>A0A3D9XWI1</accession>
<comment type="catalytic activity">
    <reaction evidence="21">
        <text>decanoyl-CoA + H2O = decanoate + CoA + H(+)</text>
        <dbReference type="Rhea" id="RHEA:40059"/>
        <dbReference type="ChEBI" id="CHEBI:15377"/>
        <dbReference type="ChEBI" id="CHEBI:15378"/>
        <dbReference type="ChEBI" id="CHEBI:27689"/>
        <dbReference type="ChEBI" id="CHEBI:57287"/>
        <dbReference type="ChEBI" id="CHEBI:61430"/>
    </reaction>
    <physiologicalReaction direction="left-to-right" evidence="21">
        <dbReference type="Rhea" id="RHEA:40060"/>
    </physiologicalReaction>
</comment>
<organism evidence="25 26">
    <name type="scientific">Paracoccus versutus</name>
    <name type="common">Thiobacillus versutus</name>
    <dbReference type="NCBI Taxonomy" id="34007"/>
    <lineage>
        <taxon>Bacteria</taxon>
        <taxon>Pseudomonadati</taxon>
        <taxon>Pseudomonadota</taxon>
        <taxon>Alphaproteobacteria</taxon>
        <taxon>Rhodobacterales</taxon>
        <taxon>Paracoccaceae</taxon>
        <taxon>Paracoccus</taxon>
    </lineage>
</organism>
<evidence type="ECO:0000256" key="20">
    <source>
        <dbReference type="ARBA" id="ARBA00047734"/>
    </source>
</evidence>
<comment type="similarity">
    <text evidence="15">Belongs to the THEM4/THEM5 thioesterase family.</text>
</comment>
<dbReference type="CDD" id="cd03443">
    <property type="entry name" value="PaaI_thioesterase"/>
    <property type="match status" value="1"/>
</dbReference>
<dbReference type="EC" id="3.1.2.2" evidence="16"/>
<evidence type="ECO:0000256" key="4">
    <source>
        <dbReference type="ARBA" id="ARBA00022475"/>
    </source>
</evidence>
<evidence type="ECO:0000256" key="3">
    <source>
        <dbReference type="ARBA" id="ARBA00004632"/>
    </source>
</evidence>
<dbReference type="InterPro" id="IPR006683">
    <property type="entry name" value="Thioestr_dom"/>
</dbReference>
<dbReference type="Gene3D" id="3.10.129.10">
    <property type="entry name" value="Hotdog Thioesterase"/>
    <property type="match status" value="1"/>
</dbReference>
<evidence type="ECO:0000256" key="5">
    <source>
        <dbReference type="ARBA" id="ARBA00022490"/>
    </source>
</evidence>
<keyword evidence="6" id="KW-0053">Apoptosis</keyword>
<evidence type="ECO:0000256" key="2">
    <source>
        <dbReference type="ARBA" id="ARBA00004496"/>
    </source>
</evidence>
<evidence type="ECO:0000256" key="23">
    <source>
        <dbReference type="ARBA" id="ARBA00048180"/>
    </source>
</evidence>
<evidence type="ECO:0000256" key="22">
    <source>
        <dbReference type="ARBA" id="ARBA00048074"/>
    </source>
</evidence>
<keyword evidence="9" id="KW-0809">Transit peptide</keyword>
<comment type="catalytic activity">
    <reaction evidence="14">
        <text>(9Z)-octadecenoyl-CoA + H2O = (9Z)-octadecenoate + CoA + H(+)</text>
        <dbReference type="Rhea" id="RHEA:40139"/>
        <dbReference type="ChEBI" id="CHEBI:15377"/>
        <dbReference type="ChEBI" id="CHEBI:15378"/>
        <dbReference type="ChEBI" id="CHEBI:30823"/>
        <dbReference type="ChEBI" id="CHEBI:57287"/>
        <dbReference type="ChEBI" id="CHEBI:57387"/>
    </reaction>
    <physiologicalReaction direction="left-to-right" evidence="14">
        <dbReference type="Rhea" id="RHEA:40140"/>
    </physiologicalReaction>
</comment>
<dbReference type="RefSeq" id="WP_116220992.1">
    <property type="nucleotide sequence ID" value="NZ_CP038196.1"/>
</dbReference>
<evidence type="ECO:0000313" key="26">
    <source>
        <dbReference type="Proteomes" id="UP000256941"/>
    </source>
</evidence>
<evidence type="ECO:0000256" key="12">
    <source>
        <dbReference type="ARBA" id="ARBA00023273"/>
    </source>
</evidence>
<keyword evidence="7" id="KW-0378">Hydrolase</keyword>
<evidence type="ECO:0000256" key="16">
    <source>
        <dbReference type="ARBA" id="ARBA00038848"/>
    </source>
</evidence>
<comment type="catalytic activity">
    <reaction evidence="20">
        <text>hexadecanoyl-CoA + H2O = hexadecanoate + CoA + H(+)</text>
        <dbReference type="Rhea" id="RHEA:16645"/>
        <dbReference type="ChEBI" id="CHEBI:7896"/>
        <dbReference type="ChEBI" id="CHEBI:15377"/>
        <dbReference type="ChEBI" id="CHEBI:15378"/>
        <dbReference type="ChEBI" id="CHEBI:57287"/>
        <dbReference type="ChEBI" id="CHEBI:57379"/>
        <dbReference type="EC" id="3.1.2.2"/>
    </reaction>
    <physiologicalReaction direction="left-to-right" evidence="20">
        <dbReference type="Rhea" id="RHEA:16646"/>
    </physiologicalReaction>
</comment>
<dbReference type="EMBL" id="QTUJ01000001">
    <property type="protein sequence ID" value="REF72602.1"/>
    <property type="molecule type" value="Genomic_DNA"/>
</dbReference>
<evidence type="ECO:0000313" key="25">
    <source>
        <dbReference type="EMBL" id="REF72602.1"/>
    </source>
</evidence>
<comment type="catalytic activity">
    <reaction evidence="19">
        <text>octanoyl-CoA + H2O = octanoate + CoA + H(+)</text>
        <dbReference type="Rhea" id="RHEA:30143"/>
        <dbReference type="ChEBI" id="CHEBI:15377"/>
        <dbReference type="ChEBI" id="CHEBI:15378"/>
        <dbReference type="ChEBI" id="CHEBI:25646"/>
        <dbReference type="ChEBI" id="CHEBI:57287"/>
        <dbReference type="ChEBI" id="CHEBI:57386"/>
    </reaction>
    <physiologicalReaction direction="left-to-right" evidence="19">
        <dbReference type="Rhea" id="RHEA:30144"/>
    </physiologicalReaction>
</comment>
<dbReference type="SUPFAM" id="SSF54637">
    <property type="entry name" value="Thioesterase/thiol ester dehydrase-isomerase"/>
    <property type="match status" value="1"/>
</dbReference>
<evidence type="ECO:0000256" key="14">
    <source>
        <dbReference type="ARBA" id="ARBA00037002"/>
    </source>
</evidence>
<sequence>MKAIQDHYPPEFAHCYGCGPANPHGLHLKSYLDDDGTVARITPDPMFSGGVPGNLYGGMIASLLDCHGTASAAGFAYRTRGRAMGDGGEPIRFVTASLKVDYRRPTPIGVELVIRGRLVSLEGRKAIVALTLHAGDDLCAEGEMIAVEFRKPA</sequence>
<comment type="catalytic activity">
    <reaction evidence="22">
        <text>dodecanoyl-CoA + H2O = dodecanoate + CoA + H(+)</text>
        <dbReference type="Rhea" id="RHEA:30135"/>
        <dbReference type="ChEBI" id="CHEBI:15377"/>
        <dbReference type="ChEBI" id="CHEBI:15378"/>
        <dbReference type="ChEBI" id="CHEBI:18262"/>
        <dbReference type="ChEBI" id="CHEBI:57287"/>
        <dbReference type="ChEBI" id="CHEBI:57375"/>
    </reaction>
    <physiologicalReaction direction="left-to-right" evidence="22">
        <dbReference type="Rhea" id="RHEA:30136"/>
    </physiologicalReaction>
</comment>